<dbReference type="RefSeq" id="WP_106593892.1">
    <property type="nucleotide sequence ID" value="NZ_PYAS01000001.1"/>
</dbReference>
<evidence type="ECO:0000256" key="1">
    <source>
        <dbReference type="SAM" id="Phobius"/>
    </source>
</evidence>
<feature type="transmembrane region" description="Helical" evidence="1">
    <location>
        <begin position="41"/>
        <end position="66"/>
    </location>
</feature>
<keyword evidence="1" id="KW-0812">Transmembrane</keyword>
<keyword evidence="3" id="KW-1185">Reference proteome</keyword>
<keyword evidence="1" id="KW-0472">Membrane</keyword>
<evidence type="ECO:0000313" key="2">
    <source>
        <dbReference type="EMBL" id="PSL34272.1"/>
    </source>
</evidence>
<dbReference type="AlphaFoldDB" id="A0A2P8GJY1"/>
<feature type="transmembrane region" description="Helical" evidence="1">
    <location>
        <begin position="118"/>
        <end position="142"/>
    </location>
</feature>
<dbReference type="Proteomes" id="UP000241964">
    <property type="component" value="Unassembled WGS sequence"/>
</dbReference>
<protein>
    <submittedName>
        <fullName evidence="2">Uncharacterized protein</fullName>
    </submittedName>
</protein>
<proteinExistence type="predicted"/>
<accession>A0A2P8GJY1</accession>
<reference evidence="2 3" key="1">
    <citation type="submission" date="2018-03" db="EMBL/GenBank/DDBJ databases">
        <title>Genomic Encyclopedia of Archaeal and Bacterial Type Strains, Phase II (KMG-II): from individual species to whole genera.</title>
        <authorList>
            <person name="Goeker M."/>
        </authorList>
    </citation>
    <scope>NUCLEOTIDE SEQUENCE [LARGE SCALE GENOMIC DNA]</scope>
    <source>
        <strain evidence="2 3">DSM 29057</strain>
    </source>
</reference>
<name>A0A2P8GJY1_9BACT</name>
<gene>
    <name evidence="2" type="ORF">CLV60_101641</name>
</gene>
<dbReference type="OrthoDB" id="959161at2"/>
<sequence>MRKSFIQTKPHLVLLLACPVIAVIAWIRRSCTVDVQLYDTYYILGINLIAEFLITIILITSLLYWFTRNRTGFPQLTAAHVLGTIGIALYITSSTGYPPNNAIDTAFSPQQYKEWEEMGLRFAGAVVTFGAFQLLLVANLIVKWIKTA</sequence>
<feature type="transmembrane region" description="Helical" evidence="1">
    <location>
        <begin position="78"/>
        <end position="98"/>
    </location>
</feature>
<evidence type="ECO:0000313" key="3">
    <source>
        <dbReference type="Proteomes" id="UP000241964"/>
    </source>
</evidence>
<keyword evidence="1" id="KW-1133">Transmembrane helix</keyword>
<organism evidence="2 3">
    <name type="scientific">Dyadobacter jiangsuensis</name>
    <dbReference type="NCBI Taxonomy" id="1591085"/>
    <lineage>
        <taxon>Bacteria</taxon>
        <taxon>Pseudomonadati</taxon>
        <taxon>Bacteroidota</taxon>
        <taxon>Cytophagia</taxon>
        <taxon>Cytophagales</taxon>
        <taxon>Spirosomataceae</taxon>
        <taxon>Dyadobacter</taxon>
    </lineage>
</organism>
<comment type="caution">
    <text evidence="2">The sequence shown here is derived from an EMBL/GenBank/DDBJ whole genome shotgun (WGS) entry which is preliminary data.</text>
</comment>
<feature type="transmembrane region" description="Helical" evidence="1">
    <location>
        <begin position="12"/>
        <end position="29"/>
    </location>
</feature>
<dbReference type="EMBL" id="PYAS01000001">
    <property type="protein sequence ID" value="PSL34272.1"/>
    <property type="molecule type" value="Genomic_DNA"/>
</dbReference>